<accession>A0ABP3XWQ7</accession>
<dbReference type="InterPro" id="IPR011519">
    <property type="entry name" value="UnbV_ASPIC"/>
</dbReference>
<dbReference type="PANTHER" id="PTHR16026">
    <property type="entry name" value="CARTILAGE ACIDIC PROTEIN 1"/>
    <property type="match status" value="1"/>
</dbReference>
<name>A0ABP3XWQ7_9FLAO</name>
<proteinExistence type="predicted"/>
<dbReference type="InterPro" id="IPR028994">
    <property type="entry name" value="Integrin_alpha_N"/>
</dbReference>
<dbReference type="PANTHER" id="PTHR16026:SF0">
    <property type="entry name" value="CARTILAGE ACIDIC PROTEIN 1"/>
    <property type="match status" value="1"/>
</dbReference>
<evidence type="ECO:0000256" key="1">
    <source>
        <dbReference type="ARBA" id="ARBA00022729"/>
    </source>
</evidence>
<gene>
    <name evidence="3" type="ORF">GCM10009117_20270</name>
</gene>
<evidence type="ECO:0000259" key="2">
    <source>
        <dbReference type="Pfam" id="PF07593"/>
    </source>
</evidence>
<dbReference type="Proteomes" id="UP001500507">
    <property type="component" value="Unassembled WGS sequence"/>
</dbReference>
<dbReference type="Gene3D" id="2.130.10.130">
    <property type="entry name" value="Integrin alpha, N-terminal"/>
    <property type="match status" value="3"/>
</dbReference>
<sequence length="1048" mass="116870">MATPSKTGIEFQNLLKDQPGQNILDYLYFYNGGGVAIGDINNDDLPDLFFTSNQNKNKLYLNQGNLKFKDITNVAGVAGQSDWNTGVAMADVNGDGFLDIYVCAVVGINGFKGHNELFINNGDGTFTEKSSAYGLSIENYSTSASFFDYDLDGDLDMYLLNHAVHTQDSYQKASARNVRHLKSGDKLFRNDGGAFTNVSEEAGIYGSLLGYGLGVAVSDLNLDGFPDIYVSNDFHENDYYYINQTDGTFKEQGKEAFAHMSKFSMGSDIADLNHDGFPDIVTLDMLPFTEDVLKSSAGDDNMQLQKLRTQDYGYQYQYSRNMLQINQKGAFFVENGLLSGIAATDWSWSALVADYDQDGNQDIFIANGIPKRPNNLDFISYASNDQISKQLNNTTSIDQKALDLMPQAKLKNTFFKGAFDVTFSDQTDQWANHLPSFSNGAAYGDLDGDGDLDLVTNNINAPASIYINTSTNNYLLLKTESGQSTGLKALIYTGNTLHYRELYPQRGFQSSSQPIIHVGMGTKQRADSVRLIWPDQRTELLKNVKSNQIKRLRRETARDTFNYAHLHPVIKKSFKKVADSMFFEFRHRENDYFDSDRTPLIPYQISDRGPALAVGDFDADGKEDIFFGNGKHQEATIFLQIEDSFEPLKSEFFKQTALTEAVSAQFIQLDKDPEKELVIGNGGGEFYGDAIPLQNLILDLENDTLSSKSLTPSFEDTAVIKSADVDGDGDTDVFVGNTTSSREFGKVLESYILVNEGGDFNQVSLGKIGMVRDAVFTDFNTDGQPDLIVIGEWMQPVFLENQQGKFTDKTDQYLPENLQGLWQAILPFDIDHDGDMDYVLGNFGLNTRFSATAKFPLTMYVNDFDDNGTSEPIITMAKNEQYYPIYTLDELSKQLVSITKKKFTSYKSYAGKTIKEVIDPKKLNESQVFNVRTLASGYLQNGGGTFNFIPFKSELQVAPITTFEQVVVKGASSVLAAGNYFGVTPYHGRLDGFSGALIKDDQTIEMGHDIGLDFYRKAITQLEQIQINNKRYLIVAINNDTAQMYEME</sequence>
<keyword evidence="1" id="KW-0732">Signal</keyword>
<dbReference type="Pfam" id="PF07593">
    <property type="entry name" value="UnbV_ASPIC"/>
    <property type="match status" value="1"/>
</dbReference>
<dbReference type="InterPro" id="IPR013517">
    <property type="entry name" value="FG-GAP"/>
</dbReference>
<evidence type="ECO:0000313" key="3">
    <source>
        <dbReference type="EMBL" id="GAA0872880.1"/>
    </source>
</evidence>
<protein>
    <submittedName>
        <fullName evidence="3">VCBS repeat-containing protein</fullName>
    </submittedName>
</protein>
<evidence type="ECO:0000313" key="4">
    <source>
        <dbReference type="Proteomes" id="UP001500507"/>
    </source>
</evidence>
<dbReference type="SUPFAM" id="SSF69318">
    <property type="entry name" value="Integrin alpha N-terminal domain"/>
    <property type="match status" value="2"/>
</dbReference>
<feature type="domain" description="ASPIC/UnbV" evidence="2">
    <location>
        <begin position="491"/>
        <end position="548"/>
    </location>
</feature>
<reference evidence="4" key="1">
    <citation type="journal article" date="2019" name="Int. J. Syst. Evol. Microbiol.">
        <title>The Global Catalogue of Microorganisms (GCM) 10K type strain sequencing project: providing services to taxonomists for standard genome sequencing and annotation.</title>
        <authorList>
            <consortium name="The Broad Institute Genomics Platform"/>
            <consortium name="The Broad Institute Genome Sequencing Center for Infectious Disease"/>
            <person name="Wu L."/>
            <person name="Ma J."/>
        </authorList>
    </citation>
    <scope>NUCLEOTIDE SEQUENCE [LARGE SCALE GENOMIC DNA]</scope>
    <source>
        <strain evidence="4">JCM 16082</strain>
    </source>
</reference>
<organism evidence="3 4">
    <name type="scientific">Gangjinia marincola</name>
    <dbReference type="NCBI Taxonomy" id="578463"/>
    <lineage>
        <taxon>Bacteria</taxon>
        <taxon>Pseudomonadati</taxon>
        <taxon>Bacteroidota</taxon>
        <taxon>Flavobacteriia</taxon>
        <taxon>Flavobacteriales</taxon>
        <taxon>Flavobacteriaceae</taxon>
        <taxon>Gangjinia</taxon>
    </lineage>
</organism>
<dbReference type="Pfam" id="PF13517">
    <property type="entry name" value="FG-GAP_3"/>
    <property type="match status" value="4"/>
</dbReference>
<comment type="caution">
    <text evidence="3">The sequence shown here is derived from an EMBL/GenBank/DDBJ whole genome shotgun (WGS) entry which is preliminary data.</text>
</comment>
<dbReference type="InterPro" id="IPR027039">
    <property type="entry name" value="Crtac1"/>
</dbReference>
<dbReference type="EMBL" id="BAAAFG010000015">
    <property type="protein sequence ID" value="GAA0872880.1"/>
    <property type="molecule type" value="Genomic_DNA"/>
</dbReference>
<keyword evidence="4" id="KW-1185">Reference proteome</keyword>